<accession>A0A7Y0DPL5</accession>
<proteinExistence type="predicted"/>
<evidence type="ECO:0000313" key="1">
    <source>
        <dbReference type="EMBL" id="NMM39312.1"/>
    </source>
</evidence>
<organism evidence="1 2">
    <name type="scientific">Pseudoalteromonas arctica</name>
    <dbReference type="NCBI Taxonomy" id="394751"/>
    <lineage>
        <taxon>Bacteria</taxon>
        <taxon>Pseudomonadati</taxon>
        <taxon>Pseudomonadota</taxon>
        <taxon>Gammaproteobacteria</taxon>
        <taxon>Alteromonadales</taxon>
        <taxon>Pseudoalteromonadaceae</taxon>
        <taxon>Pseudoalteromonas</taxon>
    </lineage>
</organism>
<dbReference type="Proteomes" id="UP000570493">
    <property type="component" value="Unassembled WGS sequence"/>
</dbReference>
<reference evidence="1" key="1">
    <citation type="submission" date="2020-04" db="EMBL/GenBank/DDBJ databases">
        <title>Genome Sequencing for Pseudoaltermonas arctica.</title>
        <authorList>
            <person name="Elkins N.S."/>
        </authorList>
    </citation>
    <scope>NUCLEOTIDE SEQUENCE [LARGE SCALE GENOMIC DNA]</scope>
    <source>
        <strain evidence="1">NEC-BIFX-2020_0012</strain>
    </source>
</reference>
<gene>
    <name evidence="1" type="ORF">HHO47_00255</name>
</gene>
<evidence type="ECO:0000313" key="2">
    <source>
        <dbReference type="Proteomes" id="UP000570493"/>
    </source>
</evidence>
<dbReference type="SUPFAM" id="SSF55729">
    <property type="entry name" value="Acyl-CoA N-acyltransferases (Nat)"/>
    <property type="match status" value="1"/>
</dbReference>
<dbReference type="GO" id="GO:0016740">
    <property type="term" value="F:transferase activity"/>
    <property type="evidence" value="ECO:0007669"/>
    <property type="project" value="UniProtKB-KW"/>
</dbReference>
<dbReference type="RefSeq" id="WP_169017769.1">
    <property type="nucleotide sequence ID" value="NZ_JABBMT010000001.1"/>
</dbReference>
<dbReference type="AlphaFoldDB" id="A0A7Y0DPL5"/>
<name>A0A7Y0DPL5_9GAMM</name>
<sequence length="59" mass="6898">MFLLNIILHRIMANYMQSNIRSEMLLQRLGFEKEGIAKSYLKIAGTWQDHVLTSRINCS</sequence>
<protein>
    <submittedName>
        <fullName evidence="1">GNAT family N-acetyltransferase</fullName>
    </submittedName>
</protein>
<dbReference type="InterPro" id="IPR016181">
    <property type="entry name" value="Acyl_CoA_acyltransferase"/>
</dbReference>
<dbReference type="EMBL" id="JABBMT010000001">
    <property type="protein sequence ID" value="NMM39312.1"/>
    <property type="molecule type" value="Genomic_DNA"/>
</dbReference>
<comment type="caution">
    <text evidence="1">The sequence shown here is derived from an EMBL/GenBank/DDBJ whole genome shotgun (WGS) entry which is preliminary data.</text>
</comment>
<keyword evidence="2" id="KW-1185">Reference proteome</keyword>
<dbReference type="Pfam" id="PF13420">
    <property type="entry name" value="Acetyltransf_4"/>
    <property type="match status" value="1"/>
</dbReference>
<dbReference type="Gene3D" id="3.40.630.30">
    <property type="match status" value="1"/>
</dbReference>